<dbReference type="Proteomes" id="UP001186974">
    <property type="component" value="Unassembled WGS sequence"/>
</dbReference>
<reference evidence="1" key="1">
    <citation type="submission" date="2024-09" db="EMBL/GenBank/DDBJ databases">
        <title>Black Yeasts Isolated from many extreme environments.</title>
        <authorList>
            <person name="Coleine C."/>
            <person name="Stajich J.E."/>
            <person name="Selbmann L."/>
        </authorList>
    </citation>
    <scope>NUCLEOTIDE SEQUENCE</scope>
    <source>
        <strain evidence="1">CCFEE 5737</strain>
    </source>
</reference>
<evidence type="ECO:0000313" key="1">
    <source>
        <dbReference type="EMBL" id="KAK3077168.1"/>
    </source>
</evidence>
<sequence>MAATANGTDSSSEELLFSSNLISPEVLKALPEGYSCRPLRRSDYHAGFLDVLSVLTVVGKISEEAWNERYDWMSKRNDEYFLLCILDANQKIVGTGAVFVERKFIHSLGLVGHIEDIAVAKDQQGKKLGLRIIQALDYVAEHVGCYKTILDCSEANEGFYVKCGFKRAGLEMAHYY</sequence>
<accession>A0ACC3DKD2</accession>
<protein>
    <submittedName>
        <fullName evidence="1">Uncharacterized protein</fullName>
    </submittedName>
</protein>
<proteinExistence type="predicted"/>
<dbReference type="EMBL" id="JAWDJW010003143">
    <property type="protein sequence ID" value="KAK3077168.1"/>
    <property type="molecule type" value="Genomic_DNA"/>
</dbReference>
<gene>
    <name evidence="1" type="ORF">LTS18_011035</name>
</gene>
<name>A0ACC3DKD2_9PEZI</name>
<organism evidence="1 2">
    <name type="scientific">Coniosporium uncinatum</name>
    <dbReference type="NCBI Taxonomy" id="93489"/>
    <lineage>
        <taxon>Eukaryota</taxon>
        <taxon>Fungi</taxon>
        <taxon>Dikarya</taxon>
        <taxon>Ascomycota</taxon>
        <taxon>Pezizomycotina</taxon>
        <taxon>Dothideomycetes</taxon>
        <taxon>Dothideomycetes incertae sedis</taxon>
        <taxon>Coniosporium</taxon>
    </lineage>
</organism>
<comment type="caution">
    <text evidence="1">The sequence shown here is derived from an EMBL/GenBank/DDBJ whole genome shotgun (WGS) entry which is preliminary data.</text>
</comment>
<keyword evidence="2" id="KW-1185">Reference proteome</keyword>
<evidence type="ECO:0000313" key="2">
    <source>
        <dbReference type="Proteomes" id="UP001186974"/>
    </source>
</evidence>